<organism evidence="9 10">
    <name type="scientific">Teichococcus aerophilus</name>
    <dbReference type="NCBI Taxonomy" id="1224513"/>
    <lineage>
        <taxon>Bacteria</taxon>
        <taxon>Pseudomonadati</taxon>
        <taxon>Pseudomonadota</taxon>
        <taxon>Alphaproteobacteria</taxon>
        <taxon>Acetobacterales</taxon>
        <taxon>Roseomonadaceae</taxon>
        <taxon>Roseomonas</taxon>
    </lineage>
</organism>
<evidence type="ECO:0000256" key="1">
    <source>
        <dbReference type="ARBA" id="ARBA00004651"/>
    </source>
</evidence>
<evidence type="ECO:0000256" key="2">
    <source>
        <dbReference type="ARBA" id="ARBA00022448"/>
    </source>
</evidence>
<dbReference type="RefSeq" id="WP_187783980.1">
    <property type="nucleotide sequence ID" value="NZ_JACTVA010000010.1"/>
</dbReference>
<evidence type="ECO:0000256" key="3">
    <source>
        <dbReference type="ARBA" id="ARBA00022475"/>
    </source>
</evidence>
<keyword evidence="3" id="KW-1003">Cell membrane</keyword>
<keyword evidence="5 7" id="KW-1133">Transmembrane helix</keyword>
<comment type="caution">
    <text evidence="9">The sequence shown here is derived from an EMBL/GenBank/DDBJ whole genome shotgun (WGS) entry which is preliminary data.</text>
</comment>
<name>A0ABR7RJP8_9PROT</name>
<protein>
    <submittedName>
        <fullName evidence="9">Carbohydrate ABC transporter permease</fullName>
    </submittedName>
</protein>
<accession>A0ABR7RJP8</accession>
<evidence type="ECO:0000256" key="4">
    <source>
        <dbReference type="ARBA" id="ARBA00022692"/>
    </source>
</evidence>
<feature type="transmembrane region" description="Helical" evidence="7">
    <location>
        <begin position="106"/>
        <end position="130"/>
    </location>
</feature>
<dbReference type="PROSITE" id="PS50928">
    <property type="entry name" value="ABC_TM1"/>
    <property type="match status" value="1"/>
</dbReference>
<dbReference type="Pfam" id="PF00528">
    <property type="entry name" value="BPD_transp_1"/>
    <property type="match status" value="1"/>
</dbReference>
<feature type="transmembrane region" description="Helical" evidence="7">
    <location>
        <begin position="244"/>
        <end position="264"/>
    </location>
</feature>
<dbReference type="PANTHER" id="PTHR32243">
    <property type="entry name" value="MALTOSE TRANSPORT SYSTEM PERMEASE-RELATED"/>
    <property type="match status" value="1"/>
</dbReference>
<dbReference type="SUPFAM" id="SSF161098">
    <property type="entry name" value="MetI-like"/>
    <property type="match status" value="1"/>
</dbReference>
<comment type="similarity">
    <text evidence="7">Belongs to the binding-protein-dependent transport system permease family.</text>
</comment>
<dbReference type="EMBL" id="JACTVA010000010">
    <property type="protein sequence ID" value="MBC9206811.1"/>
    <property type="molecule type" value="Genomic_DNA"/>
</dbReference>
<keyword evidence="10" id="KW-1185">Reference proteome</keyword>
<sequence length="280" mass="30561">MRRSLPRQLLLGTLKLLAVLAILLWSLGPIALIVSSSFKPEGEIFAVPPRLTFQPTFQHYVSLWQHWPDFFKALGNSVIITALATVIAVFASLLAGYAYSRFRARWLAGSAFLLIVVRLIPPIVTTLPLFPVANALGLQDTHVLLAVLYATFFVSLGSFVMRAFIDQIPKEMDEAAAVDGAGRLTTLWRIIMPLAAQGMMAVAVFVAVYAWNEFLFAFVFTSTRAKTAPLVLAEVVGSFDGVEWGTLFAAATVQLLPVLLFVWITQKYLVAGLTAGATKG</sequence>
<reference evidence="9 10" key="1">
    <citation type="journal article" date="2013" name="Int. J. Syst. Evol. Microbiol.">
        <title>Roseomonas aerophila sp. nov., isolated from air.</title>
        <authorList>
            <person name="Kim S.J."/>
            <person name="Weon H.Y."/>
            <person name="Ahn J.H."/>
            <person name="Hong S.B."/>
            <person name="Seok S.J."/>
            <person name="Whang K.S."/>
            <person name="Kwon S.W."/>
        </authorList>
    </citation>
    <scope>NUCLEOTIDE SEQUENCE [LARGE SCALE GENOMIC DNA]</scope>
    <source>
        <strain evidence="9 10">NBRC 108923</strain>
    </source>
</reference>
<feature type="transmembrane region" description="Helical" evidence="7">
    <location>
        <begin position="78"/>
        <end position="99"/>
    </location>
</feature>
<evidence type="ECO:0000256" key="7">
    <source>
        <dbReference type="RuleBase" id="RU363032"/>
    </source>
</evidence>
<dbReference type="InterPro" id="IPR050901">
    <property type="entry name" value="BP-dep_ABC_trans_perm"/>
</dbReference>
<keyword evidence="2 7" id="KW-0813">Transport</keyword>
<feature type="transmembrane region" description="Helical" evidence="7">
    <location>
        <begin position="142"/>
        <end position="165"/>
    </location>
</feature>
<keyword evidence="4 7" id="KW-0812">Transmembrane</keyword>
<dbReference type="Proteomes" id="UP000626026">
    <property type="component" value="Unassembled WGS sequence"/>
</dbReference>
<feature type="transmembrane region" description="Helical" evidence="7">
    <location>
        <begin position="186"/>
        <end position="211"/>
    </location>
</feature>
<comment type="subcellular location">
    <subcellularLocation>
        <location evidence="1 7">Cell membrane</location>
        <topology evidence="1 7">Multi-pass membrane protein</topology>
    </subcellularLocation>
</comment>
<dbReference type="InterPro" id="IPR035906">
    <property type="entry name" value="MetI-like_sf"/>
</dbReference>
<evidence type="ECO:0000256" key="5">
    <source>
        <dbReference type="ARBA" id="ARBA00022989"/>
    </source>
</evidence>
<dbReference type="PANTHER" id="PTHR32243:SF18">
    <property type="entry name" value="INNER MEMBRANE ABC TRANSPORTER PERMEASE PROTEIN YCJP"/>
    <property type="match status" value="1"/>
</dbReference>
<keyword evidence="6 7" id="KW-0472">Membrane</keyword>
<feature type="domain" description="ABC transmembrane type-1" evidence="8">
    <location>
        <begin position="74"/>
        <end position="265"/>
    </location>
</feature>
<dbReference type="CDD" id="cd06261">
    <property type="entry name" value="TM_PBP2"/>
    <property type="match status" value="1"/>
</dbReference>
<evidence type="ECO:0000259" key="8">
    <source>
        <dbReference type="PROSITE" id="PS50928"/>
    </source>
</evidence>
<proteinExistence type="inferred from homology"/>
<dbReference type="InterPro" id="IPR000515">
    <property type="entry name" value="MetI-like"/>
</dbReference>
<evidence type="ECO:0000313" key="9">
    <source>
        <dbReference type="EMBL" id="MBC9206811.1"/>
    </source>
</evidence>
<gene>
    <name evidence="9" type="ORF">IBL26_08180</name>
</gene>
<dbReference type="Gene3D" id="1.10.3720.10">
    <property type="entry name" value="MetI-like"/>
    <property type="match status" value="1"/>
</dbReference>
<evidence type="ECO:0000313" key="10">
    <source>
        <dbReference type="Proteomes" id="UP000626026"/>
    </source>
</evidence>
<evidence type="ECO:0000256" key="6">
    <source>
        <dbReference type="ARBA" id="ARBA00023136"/>
    </source>
</evidence>